<proteinExistence type="predicted"/>
<evidence type="ECO:0000256" key="1">
    <source>
        <dbReference type="SAM" id="MobiDB-lite"/>
    </source>
</evidence>
<feature type="compositionally biased region" description="Polar residues" evidence="1">
    <location>
        <begin position="29"/>
        <end position="39"/>
    </location>
</feature>
<evidence type="ECO:0000313" key="3">
    <source>
        <dbReference type="Proteomes" id="UP000646426"/>
    </source>
</evidence>
<evidence type="ECO:0000313" key="2">
    <source>
        <dbReference type="EMBL" id="GHA79684.1"/>
    </source>
</evidence>
<accession>A0A918T046</accession>
<reference evidence="2" key="2">
    <citation type="submission" date="2020-09" db="EMBL/GenBank/DDBJ databases">
        <authorList>
            <person name="Sun Q."/>
            <person name="Kim S."/>
        </authorList>
    </citation>
    <scope>NUCLEOTIDE SEQUENCE</scope>
    <source>
        <strain evidence="2">KCTC 23077</strain>
    </source>
</reference>
<dbReference type="EMBL" id="BMYD01000002">
    <property type="protein sequence ID" value="GHA79684.1"/>
    <property type="molecule type" value="Genomic_DNA"/>
</dbReference>
<gene>
    <name evidence="2" type="ORF">GCM10007067_16540</name>
</gene>
<dbReference type="AlphaFoldDB" id="A0A918T046"/>
<organism evidence="2 3">
    <name type="scientific">Cognatilysobacter bugurensis</name>
    <dbReference type="NCBI Taxonomy" id="543356"/>
    <lineage>
        <taxon>Bacteria</taxon>
        <taxon>Pseudomonadati</taxon>
        <taxon>Pseudomonadota</taxon>
        <taxon>Gammaproteobacteria</taxon>
        <taxon>Lysobacterales</taxon>
        <taxon>Lysobacteraceae</taxon>
        <taxon>Cognatilysobacter</taxon>
    </lineage>
</organism>
<protein>
    <submittedName>
        <fullName evidence="2">Uncharacterized protein</fullName>
    </submittedName>
</protein>
<feature type="compositionally biased region" description="Acidic residues" evidence="1">
    <location>
        <begin position="46"/>
        <end position="57"/>
    </location>
</feature>
<reference evidence="2" key="1">
    <citation type="journal article" date="2014" name="Int. J. Syst. Evol. Microbiol.">
        <title>Complete genome sequence of Corynebacterium casei LMG S-19264T (=DSM 44701T), isolated from a smear-ripened cheese.</title>
        <authorList>
            <consortium name="US DOE Joint Genome Institute (JGI-PGF)"/>
            <person name="Walter F."/>
            <person name="Albersmeier A."/>
            <person name="Kalinowski J."/>
            <person name="Ruckert C."/>
        </authorList>
    </citation>
    <scope>NUCLEOTIDE SEQUENCE</scope>
    <source>
        <strain evidence="2">KCTC 23077</strain>
    </source>
</reference>
<feature type="compositionally biased region" description="Polar residues" evidence="1">
    <location>
        <begin position="1"/>
        <end position="21"/>
    </location>
</feature>
<dbReference type="RefSeq" id="WP_189455301.1">
    <property type="nucleotide sequence ID" value="NZ_BMYD01000002.1"/>
</dbReference>
<dbReference type="Proteomes" id="UP000646426">
    <property type="component" value="Unassembled WGS sequence"/>
</dbReference>
<comment type="caution">
    <text evidence="2">The sequence shown here is derived from an EMBL/GenBank/DDBJ whole genome shotgun (WGS) entry which is preliminary data.</text>
</comment>
<name>A0A918T046_9GAMM</name>
<sequence length="87" mass="9093">MSTRSSPNGDTRSGVGRQSNDPRPGGSSAGISPDSNLDSIQAIAGTDEDDLSAGTEDEMQRRQARSTPPMNDVRSDETMQASGRGPL</sequence>
<feature type="region of interest" description="Disordered" evidence="1">
    <location>
        <begin position="1"/>
        <end position="87"/>
    </location>
</feature>
<keyword evidence="3" id="KW-1185">Reference proteome</keyword>